<dbReference type="FunFam" id="3.30.420.10:FF:000014">
    <property type="entry name" value="Piwi-like RNA-mediated gene silencing 1"/>
    <property type="match status" value="1"/>
</dbReference>
<dbReference type="InterPro" id="IPR012337">
    <property type="entry name" value="RNaseH-like_sf"/>
</dbReference>
<reference evidence="14" key="2">
    <citation type="journal article" date="2013" name="Nat. Genet.">
        <title>The draft genomes of soft-shell turtle and green sea turtle yield insights into the development and evolution of the turtle-specific body plan.</title>
        <authorList>
            <person name="Wang Z."/>
            <person name="Pascual-Anaya J."/>
            <person name="Zadissa A."/>
            <person name="Li W."/>
            <person name="Niimura Y."/>
            <person name="Huang Z."/>
            <person name="Li C."/>
            <person name="White S."/>
            <person name="Xiong Z."/>
            <person name="Fang D."/>
            <person name="Wang B."/>
            <person name="Ming Y."/>
            <person name="Chen Y."/>
            <person name="Zheng Y."/>
            <person name="Kuraku S."/>
            <person name="Pignatelli M."/>
            <person name="Herrero J."/>
            <person name="Beal K."/>
            <person name="Nozawa M."/>
            <person name="Li Q."/>
            <person name="Wang J."/>
            <person name="Zhang H."/>
            <person name="Yu L."/>
            <person name="Shigenobu S."/>
            <person name="Wang J."/>
            <person name="Liu J."/>
            <person name="Flicek P."/>
            <person name="Searle S."/>
            <person name="Wang J."/>
            <person name="Kuratani S."/>
            <person name="Yin Y."/>
            <person name="Aken B."/>
            <person name="Zhang G."/>
            <person name="Irie N."/>
        </authorList>
    </citation>
    <scope>NUCLEOTIDE SEQUENCE [LARGE SCALE GENOMIC DNA]</scope>
    <source>
        <strain evidence="14">Daiwa-1</strain>
    </source>
</reference>
<keyword evidence="4" id="KW-0221">Differentiation</keyword>
<dbReference type="Gene3D" id="2.170.260.10">
    <property type="entry name" value="paz domain"/>
    <property type="match status" value="1"/>
</dbReference>
<evidence type="ECO:0000256" key="3">
    <source>
        <dbReference type="ARBA" id="ARBA00022490"/>
    </source>
</evidence>
<evidence type="ECO:0000259" key="12">
    <source>
        <dbReference type="PROSITE" id="PS50822"/>
    </source>
</evidence>
<dbReference type="EMBL" id="AGCU01169267">
    <property type="status" value="NOT_ANNOTATED_CDS"/>
    <property type="molecule type" value="Genomic_DNA"/>
</dbReference>
<keyword evidence="7" id="KW-0943">RNA-mediated gene silencing</keyword>
<evidence type="ECO:0000256" key="1">
    <source>
        <dbReference type="ARBA" id="ARBA00004496"/>
    </source>
</evidence>
<dbReference type="Proteomes" id="UP000007267">
    <property type="component" value="Unassembled WGS sequence"/>
</dbReference>
<dbReference type="eggNOG" id="KOG1042">
    <property type="taxonomic scope" value="Eukaryota"/>
</dbReference>
<dbReference type="EMBL" id="AGCU01169270">
    <property type="status" value="NOT_ANNOTATED_CDS"/>
    <property type="molecule type" value="Genomic_DNA"/>
</dbReference>
<dbReference type="GO" id="GO:0031047">
    <property type="term" value="P:regulatory ncRNA-mediated gene silencing"/>
    <property type="evidence" value="ECO:0007669"/>
    <property type="project" value="UniProtKB-KW"/>
</dbReference>
<dbReference type="Ensembl" id="ENSPSIT00000016030.1">
    <property type="protein sequence ID" value="ENSPSIP00000015955.1"/>
    <property type="gene ID" value="ENSPSIG00000014155.1"/>
</dbReference>
<dbReference type="CDD" id="cd02845">
    <property type="entry name" value="PAZ_piwi_like"/>
    <property type="match status" value="1"/>
</dbReference>
<evidence type="ECO:0000256" key="2">
    <source>
        <dbReference type="ARBA" id="ARBA00022473"/>
    </source>
</evidence>
<dbReference type="GO" id="GO:0030154">
    <property type="term" value="P:cell differentiation"/>
    <property type="evidence" value="ECO:0007669"/>
    <property type="project" value="UniProtKB-KW"/>
</dbReference>
<dbReference type="InterPro" id="IPR003100">
    <property type="entry name" value="PAZ_dom"/>
</dbReference>
<accession>K7G6P4</accession>
<evidence type="ECO:0000259" key="11">
    <source>
        <dbReference type="PROSITE" id="PS50821"/>
    </source>
</evidence>
<dbReference type="EMBL" id="AGCU01169271">
    <property type="status" value="NOT_ANNOTATED_CDS"/>
    <property type="molecule type" value="Genomic_DNA"/>
</dbReference>
<dbReference type="GO" id="GO:0005654">
    <property type="term" value="C:nucleoplasm"/>
    <property type="evidence" value="ECO:0007669"/>
    <property type="project" value="Ensembl"/>
</dbReference>
<keyword evidence="2" id="KW-0217">Developmental protein</keyword>
<dbReference type="SUPFAM" id="SSF101690">
    <property type="entry name" value="PAZ domain"/>
    <property type="match status" value="1"/>
</dbReference>
<dbReference type="AlphaFoldDB" id="K7G6P4"/>
<dbReference type="Gene3D" id="3.30.420.10">
    <property type="entry name" value="Ribonuclease H-like superfamily/Ribonuclease H"/>
    <property type="match status" value="1"/>
</dbReference>
<dbReference type="FunFam" id="2.170.260.10:FF:000003">
    <property type="entry name" value="Piwi-like RNA-mediated gene silencing 2"/>
    <property type="match status" value="1"/>
</dbReference>
<dbReference type="EMBL" id="AGCU01169268">
    <property type="status" value="NOT_ANNOTATED_CDS"/>
    <property type="molecule type" value="Genomic_DNA"/>
</dbReference>
<dbReference type="GO" id="GO:0005739">
    <property type="term" value="C:mitochondrion"/>
    <property type="evidence" value="ECO:0007669"/>
    <property type="project" value="Ensembl"/>
</dbReference>
<dbReference type="InterPro" id="IPR036085">
    <property type="entry name" value="PAZ_dom_sf"/>
</dbReference>
<reference evidence="13" key="4">
    <citation type="submission" date="2025-09" db="UniProtKB">
        <authorList>
            <consortium name="Ensembl"/>
        </authorList>
    </citation>
    <scope>IDENTIFICATION</scope>
</reference>
<gene>
    <name evidence="13" type="primary">PIWIL4</name>
</gene>
<feature type="domain" description="Piwi" evidence="12">
    <location>
        <begin position="550"/>
        <end position="842"/>
    </location>
</feature>
<name>K7G6P4_PELSI</name>
<reference evidence="14" key="1">
    <citation type="submission" date="2011-10" db="EMBL/GenBank/DDBJ databases">
        <authorList>
            <consortium name="Soft-shell Turtle Genome Consortium"/>
        </authorList>
    </citation>
    <scope>NUCLEOTIDE SEQUENCE [LARGE SCALE GENOMIC DNA]</scope>
    <source>
        <strain evidence="14">Daiwa-1</strain>
    </source>
</reference>
<dbReference type="InterPro" id="IPR003165">
    <property type="entry name" value="Piwi"/>
</dbReference>
<dbReference type="GO" id="GO:0051321">
    <property type="term" value="P:meiotic cell cycle"/>
    <property type="evidence" value="ECO:0007669"/>
    <property type="project" value="UniProtKB-KW"/>
</dbReference>
<keyword evidence="5" id="KW-0810">Translation regulation</keyword>
<dbReference type="GO" id="GO:0034584">
    <property type="term" value="F:piRNA binding"/>
    <property type="evidence" value="ECO:0007669"/>
    <property type="project" value="Ensembl"/>
</dbReference>
<protein>
    <submittedName>
        <fullName evidence="13">Piwi like RNA-mediated silencing 4</fullName>
    </submittedName>
</protein>
<dbReference type="Pfam" id="PF02170">
    <property type="entry name" value="PAZ"/>
    <property type="match status" value="1"/>
</dbReference>
<evidence type="ECO:0000256" key="6">
    <source>
        <dbReference type="ARBA" id="ARBA00022884"/>
    </source>
</evidence>
<dbReference type="Pfam" id="PF08699">
    <property type="entry name" value="ArgoL1"/>
    <property type="match status" value="1"/>
</dbReference>
<evidence type="ECO:0000256" key="7">
    <source>
        <dbReference type="ARBA" id="ARBA00023158"/>
    </source>
</evidence>
<dbReference type="EMBL" id="AGCU01169266">
    <property type="status" value="NOT_ANNOTATED_CDS"/>
    <property type="molecule type" value="Genomic_DNA"/>
</dbReference>
<dbReference type="GO" id="GO:0010669">
    <property type="term" value="P:epithelial structure maintenance"/>
    <property type="evidence" value="ECO:0007669"/>
    <property type="project" value="Ensembl"/>
</dbReference>
<evidence type="ECO:0000256" key="9">
    <source>
        <dbReference type="ARBA" id="ARBA00038291"/>
    </source>
</evidence>
<dbReference type="SMART" id="SM00949">
    <property type="entry name" value="PAZ"/>
    <property type="match status" value="1"/>
</dbReference>
<reference evidence="13" key="3">
    <citation type="submission" date="2025-08" db="UniProtKB">
        <authorList>
            <consortium name="Ensembl"/>
        </authorList>
    </citation>
    <scope>IDENTIFICATION</scope>
</reference>
<dbReference type="SMART" id="SM00950">
    <property type="entry name" value="Piwi"/>
    <property type="match status" value="1"/>
</dbReference>
<proteinExistence type="inferred from homology"/>
<evidence type="ECO:0000313" key="13">
    <source>
        <dbReference type="Ensembl" id="ENSPSIP00000015955.1"/>
    </source>
</evidence>
<dbReference type="InterPro" id="IPR036397">
    <property type="entry name" value="RNaseH_sf"/>
</dbReference>
<dbReference type="EMBL" id="AGCU01169265">
    <property type="status" value="NOT_ANNOTATED_CDS"/>
    <property type="molecule type" value="Genomic_DNA"/>
</dbReference>
<dbReference type="GeneTree" id="ENSGT00950000183200"/>
<dbReference type="CDD" id="cd04658">
    <property type="entry name" value="Piwi_piwi-like_Euk"/>
    <property type="match status" value="1"/>
</dbReference>
<evidence type="ECO:0000256" key="4">
    <source>
        <dbReference type="ARBA" id="ARBA00022782"/>
    </source>
</evidence>
<feature type="domain" description="PAZ" evidence="11">
    <location>
        <begin position="274"/>
        <end position="386"/>
    </location>
</feature>
<dbReference type="InterPro" id="IPR014811">
    <property type="entry name" value="ArgoL1"/>
</dbReference>
<dbReference type="Pfam" id="PF23278">
    <property type="entry name" value="Piwi_N"/>
    <property type="match status" value="1"/>
</dbReference>
<dbReference type="PANTHER" id="PTHR22891">
    <property type="entry name" value="EUKARYOTIC TRANSLATION INITIATION FACTOR 2C"/>
    <property type="match status" value="1"/>
</dbReference>
<organism evidence="13 14">
    <name type="scientific">Pelodiscus sinensis</name>
    <name type="common">Chinese softshell turtle</name>
    <name type="synonym">Trionyx sinensis</name>
    <dbReference type="NCBI Taxonomy" id="13735"/>
    <lineage>
        <taxon>Eukaryota</taxon>
        <taxon>Metazoa</taxon>
        <taxon>Chordata</taxon>
        <taxon>Craniata</taxon>
        <taxon>Vertebrata</taxon>
        <taxon>Euteleostomi</taxon>
        <taxon>Archelosauria</taxon>
        <taxon>Testudinata</taxon>
        <taxon>Testudines</taxon>
        <taxon>Cryptodira</taxon>
        <taxon>Trionychia</taxon>
        <taxon>Trionychidae</taxon>
        <taxon>Pelodiscus</taxon>
    </lineage>
</organism>
<dbReference type="PROSITE" id="PS50821">
    <property type="entry name" value="PAZ"/>
    <property type="match status" value="1"/>
</dbReference>
<dbReference type="EMBL" id="AGCU01169273">
    <property type="status" value="NOT_ANNOTATED_CDS"/>
    <property type="molecule type" value="Genomic_DNA"/>
</dbReference>
<feature type="compositionally biased region" description="Low complexity" evidence="10">
    <location>
        <begin position="10"/>
        <end position="29"/>
    </location>
</feature>
<dbReference type="GO" id="GO:0006417">
    <property type="term" value="P:regulation of translation"/>
    <property type="evidence" value="ECO:0007669"/>
    <property type="project" value="UniProtKB-KW"/>
</dbReference>
<dbReference type="Gene3D" id="3.40.50.2300">
    <property type="match status" value="1"/>
</dbReference>
<evidence type="ECO:0000256" key="5">
    <source>
        <dbReference type="ARBA" id="ARBA00022845"/>
    </source>
</evidence>
<feature type="region of interest" description="Disordered" evidence="10">
    <location>
        <begin position="1"/>
        <end position="29"/>
    </location>
</feature>
<evidence type="ECO:0000256" key="10">
    <source>
        <dbReference type="SAM" id="MobiDB-lite"/>
    </source>
</evidence>
<keyword evidence="6" id="KW-0694">RNA-binding</keyword>
<dbReference type="EMBL" id="AGCU01169272">
    <property type="status" value="NOT_ANNOTATED_CDS"/>
    <property type="molecule type" value="Genomic_DNA"/>
</dbReference>
<dbReference type="STRING" id="13735.ENSPSIP00000015955"/>
<comment type="similarity">
    <text evidence="9">Belongs to the argonaute family. Piwi subfamily.</text>
</comment>
<comment type="subcellular location">
    <subcellularLocation>
        <location evidence="1">Cytoplasm</location>
    </subcellularLocation>
</comment>
<keyword evidence="14" id="KW-1185">Reference proteome</keyword>
<dbReference type="Pfam" id="PF02171">
    <property type="entry name" value="Piwi"/>
    <property type="match status" value="1"/>
</dbReference>
<sequence>MNGRARARARGQALPGGSSGQPGSLGSTPTLPLSLSRSLNEIISVNLFLNLFKTSVNTADGLSAGDSGCTLVERGGKTRCNFQDLGVYTRETMAHVKESKTGSSGIPVKVVTNLYNLGLPREWQLYQYHVTFSPELESKRLRIALLYSHTELLGKAKAFDGAILFLSQKLENQITELSSVTKRGETVNITITLTNELASSSPVCIQFFNIIFKKVLKKLSMYQVGRNFYSPSDPVEIPQHKLTLWPGFAVSITQFENRVMLSADVSHKVLRSETVLEFMTNLYTRIDRSCFIQTCEKELVGLIVLTRYNNKTYRIDDFDWCVKPTDTFPKRDGTEISYIDYYKQQYDITLTDLNQPMLVSRVKSKQNSTVEPRVVHLIPELCYLTGLTSQASADFHLMRDLSKEMHLSPEQRQQRLSRLADNIQRIKEARLELEMWGLQLGCQVSLTGRVIPTEKILMQEQTCLPMSAGDWSKDMRNMKIIGVQCLDNWLMLCSNRNGEQAENLLNCLKRVGSPMGFHIEYPRMLSLKYIKGPSQICKANQPVLQPEVQLVMCVLPSNQKDCYDLIKKFLSLERPVPSQCVLARTLNKQGMMMSVATKIAMQIICKLGGELWAVEIPLKSLMVIGIDVNKDALNKGSSIVGFVASTNSKITRWFSRCILQNTGTDIADCLKVCMKGAISKWYKCNSELPARIIVYRDGVPDGKLKMVVDYEVPQLLSVLTEFATNYRPKVSVIVVRKKCIPRFFAEANRSLQNPPVGTVVDTEATRPEWYDFYLISQLARQGTVNPTYYNVVYDNSGLKPDHMQRLTYKMCHLYYNWPGLIRVPAPCQYAHKLTFLVGQSIHREPSLELADKLFYL</sequence>
<dbReference type="OMA" id="WSKDMRN"/>
<dbReference type="EMBL" id="AGCU01169269">
    <property type="status" value="NOT_ANNOTATED_CDS"/>
    <property type="molecule type" value="Genomic_DNA"/>
</dbReference>
<dbReference type="PROSITE" id="PS50822">
    <property type="entry name" value="PIWI"/>
    <property type="match status" value="1"/>
</dbReference>
<keyword evidence="3" id="KW-0963">Cytoplasm</keyword>
<evidence type="ECO:0000313" key="14">
    <source>
        <dbReference type="Proteomes" id="UP000007267"/>
    </source>
</evidence>
<evidence type="ECO:0000256" key="8">
    <source>
        <dbReference type="ARBA" id="ARBA00023254"/>
    </source>
</evidence>
<dbReference type="SUPFAM" id="SSF53098">
    <property type="entry name" value="Ribonuclease H-like"/>
    <property type="match status" value="1"/>
</dbReference>
<keyword evidence="8" id="KW-0469">Meiosis</keyword>